<accession>A0ABW1AHT5</accession>
<organism evidence="1 2">
    <name type="scientific">Actinomadura rugatobispora</name>
    <dbReference type="NCBI Taxonomy" id="1994"/>
    <lineage>
        <taxon>Bacteria</taxon>
        <taxon>Bacillati</taxon>
        <taxon>Actinomycetota</taxon>
        <taxon>Actinomycetes</taxon>
        <taxon>Streptosporangiales</taxon>
        <taxon>Thermomonosporaceae</taxon>
        <taxon>Actinomadura</taxon>
    </lineage>
</organism>
<protein>
    <submittedName>
        <fullName evidence="1">Uncharacterized protein</fullName>
    </submittedName>
</protein>
<reference evidence="2" key="1">
    <citation type="journal article" date="2019" name="Int. J. Syst. Evol. Microbiol.">
        <title>The Global Catalogue of Microorganisms (GCM) 10K type strain sequencing project: providing services to taxonomists for standard genome sequencing and annotation.</title>
        <authorList>
            <consortium name="The Broad Institute Genomics Platform"/>
            <consortium name="The Broad Institute Genome Sequencing Center for Infectious Disease"/>
            <person name="Wu L."/>
            <person name="Ma J."/>
        </authorList>
    </citation>
    <scope>NUCLEOTIDE SEQUENCE [LARGE SCALE GENOMIC DNA]</scope>
    <source>
        <strain evidence="2">KCTC 42087</strain>
    </source>
</reference>
<sequence length="307" mass="32900">MSESISFTVPDQTTSCFVIAADQAPGELPLPALRRLAAPFALEAIERLGTPQLAITSYPAAHSPWRLDHALVVGDEDDPGLEGLALDAAHHIGVTAALPSTDRPYGMRLARAVARCIAEYLAGVPVDLDTGQILSARSREPSSFRLADDWLGAWLPPYRDDGRCTTSDDEVDGCACVGLTTRGLTRFGLPELQMTQVSCPHDLAALNILRTTAQRLLPMANQPGGHTFPRVLSLTGGDFGGYWGVRDPIWADEPVPVQLTPSGPCLLGVGPPEDFPGTLNEWLWDDLPPVLYDLLSCGRDAVRSDAG</sequence>
<evidence type="ECO:0000313" key="2">
    <source>
        <dbReference type="Proteomes" id="UP001596074"/>
    </source>
</evidence>
<dbReference type="RefSeq" id="WP_378291809.1">
    <property type="nucleotide sequence ID" value="NZ_JBHSON010000135.1"/>
</dbReference>
<keyword evidence="2" id="KW-1185">Reference proteome</keyword>
<proteinExistence type="predicted"/>
<dbReference type="EMBL" id="JBHSON010000135">
    <property type="protein sequence ID" value="MFC5754087.1"/>
    <property type="molecule type" value="Genomic_DNA"/>
</dbReference>
<comment type="caution">
    <text evidence="1">The sequence shown here is derived from an EMBL/GenBank/DDBJ whole genome shotgun (WGS) entry which is preliminary data.</text>
</comment>
<gene>
    <name evidence="1" type="ORF">ACFPZN_51430</name>
</gene>
<evidence type="ECO:0000313" key="1">
    <source>
        <dbReference type="EMBL" id="MFC5754087.1"/>
    </source>
</evidence>
<name>A0ABW1AHT5_9ACTN</name>
<dbReference type="Proteomes" id="UP001596074">
    <property type="component" value="Unassembled WGS sequence"/>
</dbReference>